<protein>
    <recommendedName>
        <fullName evidence="6">Probable periplasmic serine endoprotease DegP-like</fullName>
        <ecNumber evidence="5">3.4.21.107</ecNumber>
    </recommendedName>
    <alternativeName>
        <fullName evidence="14">Protease Do</fullName>
    </alternativeName>
</protein>
<organism evidence="20 21">
    <name type="scientific">Frateuria terrea</name>
    <dbReference type="NCBI Taxonomy" id="529704"/>
    <lineage>
        <taxon>Bacteria</taxon>
        <taxon>Pseudomonadati</taxon>
        <taxon>Pseudomonadota</taxon>
        <taxon>Gammaproteobacteria</taxon>
        <taxon>Lysobacterales</taxon>
        <taxon>Rhodanobacteraceae</taxon>
        <taxon>Frateuria</taxon>
    </lineage>
</organism>
<dbReference type="GO" id="GO:0006508">
    <property type="term" value="P:proteolysis"/>
    <property type="evidence" value="ECO:0007669"/>
    <property type="project" value="UniProtKB-KW"/>
</dbReference>
<feature type="domain" description="PDZ" evidence="19">
    <location>
        <begin position="286"/>
        <end position="370"/>
    </location>
</feature>
<keyword evidence="9" id="KW-0677">Repeat</keyword>
<dbReference type="NCBIfam" id="TIGR02037">
    <property type="entry name" value="degP_htrA_DO"/>
    <property type="match status" value="1"/>
</dbReference>
<evidence type="ECO:0000256" key="13">
    <source>
        <dbReference type="ARBA" id="ARBA00023016"/>
    </source>
</evidence>
<dbReference type="PROSITE" id="PS50106">
    <property type="entry name" value="PDZ"/>
    <property type="match status" value="2"/>
</dbReference>
<feature type="binding site" evidence="16">
    <location>
        <position position="130"/>
    </location>
    <ligand>
        <name>substrate</name>
    </ligand>
</feature>
<accession>A0A1H6ZUD1</accession>
<dbReference type="InterPro" id="IPR001940">
    <property type="entry name" value="Peptidase_S1C"/>
</dbReference>
<dbReference type="Pfam" id="PF13365">
    <property type="entry name" value="Trypsin_2"/>
    <property type="match status" value="1"/>
</dbReference>
<dbReference type="SUPFAM" id="SSF50156">
    <property type="entry name" value="PDZ domain-like"/>
    <property type="match status" value="2"/>
</dbReference>
<reference evidence="20 21" key="1">
    <citation type="submission" date="2016-10" db="EMBL/GenBank/DDBJ databases">
        <authorList>
            <person name="de Groot N.N."/>
        </authorList>
    </citation>
    <scope>NUCLEOTIDE SEQUENCE [LARGE SCALE GENOMIC DNA]</scope>
    <source>
        <strain evidence="20 21">DSM 26515</strain>
    </source>
</reference>
<dbReference type="SUPFAM" id="SSF50494">
    <property type="entry name" value="Trypsin-like serine proteases"/>
    <property type="match status" value="1"/>
</dbReference>
<evidence type="ECO:0000256" key="6">
    <source>
        <dbReference type="ARBA" id="ARBA00013958"/>
    </source>
</evidence>
<keyword evidence="21" id="KW-1185">Reference proteome</keyword>
<comment type="function">
    <text evidence="2">Might be efficient in the degradation of transiently denatured and unfolded proteins which accumulate in the periplasm following stress conditions.</text>
</comment>
<evidence type="ECO:0000256" key="17">
    <source>
        <dbReference type="SAM" id="MobiDB-lite"/>
    </source>
</evidence>
<dbReference type="CDD" id="cd10839">
    <property type="entry name" value="cpPDZ1_DegP-like"/>
    <property type="match status" value="1"/>
</dbReference>
<keyword evidence="12" id="KW-0720">Serine protease</keyword>
<dbReference type="EMBL" id="FNYC01000013">
    <property type="protein sequence ID" value="SEJ56838.1"/>
    <property type="molecule type" value="Genomic_DNA"/>
</dbReference>
<evidence type="ECO:0000259" key="19">
    <source>
        <dbReference type="PROSITE" id="PS50106"/>
    </source>
</evidence>
<evidence type="ECO:0000256" key="12">
    <source>
        <dbReference type="ARBA" id="ARBA00022825"/>
    </source>
</evidence>
<evidence type="ECO:0000256" key="15">
    <source>
        <dbReference type="PIRSR" id="PIRSR611782-1"/>
    </source>
</evidence>
<dbReference type="CDD" id="cd06779">
    <property type="entry name" value="cpPDZ_Deg_HtrA-like"/>
    <property type="match status" value="1"/>
</dbReference>
<feature type="active site" description="Charge relay system" evidence="15">
    <location>
        <position position="160"/>
    </location>
</feature>
<keyword evidence="7 20" id="KW-0645">Protease</keyword>
<evidence type="ECO:0000256" key="4">
    <source>
        <dbReference type="ARBA" id="ARBA00010541"/>
    </source>
</evidence>
<gene>
    <name evidence="20" type="ORF">SAMN04487997_0239</name>
</gene>
<comment type="subcellular location">
    <subcellularLocation>
        <location evidence="3">Periplasm</location>
    </subcellularLocation>
</comment>
<dbReference type="InterPro" id="IPR011782">
    <property type="entry name" value="Pept_S1C_Do"/>
</dbReference>
<dbReference type="EC" id="3.4.21.107" evidence="5"/>
<evidence type="ECO:0000256" key="3">
    <source>
        <dbReference type="ARBA" id="ARBA00004418"/>
    </source>
</evidence>
<sequence length="496" mass="51604">MNRIPLRTLACCVLMGLVTAGCAQAEPPASQASAQATTAAAAATTASASLPDFTRIVQKNAAAVVHVEAKYNGQRREPRMQAGMPDDPQLELFRRFFGMPMMPSPEEQAHTSLGSGFILSRDGYILTNNHVVDGADAVTVRLQDRRTLKAKVIGTDPNYDIALLKVDQSGLPAVSIGDSRTLRPGQWVLAIGSPFGLDYTVTQGIVSAVGRNLGSGDQPYTSFIQTDVPINRGNSGGPLFNLQGQVVGINSQIYSNTGGYLGVSFSIPIDVAMNAVQQIKDHGYVTRGQLGVQVRGVDSDIAKALKLDNAEGAIVADVSDGSGAAKAGIQAGDVILGYNGQPVHDAGDLPPLVGMTKPGTKVPVEILRNGKKQTLQVTIGEAPHGKNAAGGTDQPSAQSGSAALGLSVRDIDADTRQQLDLPAGEGVVIGDITGPVAARQGLQPGDVILRVNQQKVGSAAAFRAATKGVKPGDTVLLLVRRGDQTNFVALTVPSEK</sequence>
<dbReference type="STRING" id="529704.SAMN02927913_0166"/>
<evidence type="ECO:0000256" key="9">
    <source>
        <dbReference type="ARBA" id="ARBA00022737"/>
    </source>
</evidence>
<dbReference type="Gene3D" id="2.30.42.10">
    <property type="match status" value="2"/>
</dbReference>
<keyword evidence="11" id="KW-0378">Hydrolase</keyword>
<evidence type="ECO:0000256" key="10">
    <source>
        <dbReference type="ARBA" id="ARBA00022764"/>
    </source>
</evidence>
<evidence type="ECO:0000256" key="11">
    <source>
        <dbReference type="ARBA" id="ARBA00022801"/>
    </source>
</evidence>
<evidence type="ECO:0000313" key="20">
    <source>
        <dbReference type="EMBL" id="SEJ56838.1"/>
    </source>
</evidence>
<name>A0A1H6ZUD1_9GAMM</name>
<evidence type="ECO:0000256" key="8">
    <source>
        <dbReference type="ARBA" id="ARBA00022729"/>
    </source>
</evidence>
<comment type="catalytic activity">
    <reaction evidence="1">
        <text>Acts on substrates that are at least partially unfolded. The cleavage site P1 residue is normally between a pair of hydrophobic residues, such as Val-|-Val.</text>
        <dbReference type="EC" id="3.4.21.107"/>
    </reaction>
</comment>
<evidence type="ECO:0000256" key="18">
    <source>
        <dbReference type="SAM" id="SignalP"/>
    </source>
</evidence>
<evidence type="ECO:0000256" key="1">
    <source>
        <dbReference type="ARBA" id="ARBA00001772"/>
    </source>
</evidence>
<feature type="active site" description="Charge relay system" evidence="15">
    <location>
        <position position="235"/>
    </location>
</feature>
<dbReference type="GO" id="GO:0042597">
    <property type="term" value="C:periplasmic space"/>
    <property type="evidence" value="ECO:0007669"/>
    <property type="project" value="UniProtKB-SubCell"/>
</dbReference>
<dbReference type="Proteomes" id="UP000199420">
    <property type="component" value="Unassembled WGS sequence"/>
</dbReference>
<dbReference type="InterPro" id="IPR036034">
    <property type="entry name" value="PDZ_sf"/>
</dbReference>
<dbReference type="InterPro" id="IPR001478">
    <property type="entry name" value="PDZ"/>
</dbReference>
<dbReference type="PRINTS" id="PR00834">
    <property type="entry name" value="PROTEASES2C"/>
</dbReference>
<keyword evidence="13" id="KW-0346">Stress response</keyword>
<dbReference type="PANTHER" id="PTHR22939">
    <property type="entry name" value="SERINE PROTEASE FAMILY S1C HTRA-RELATED"/>
    <property type="match status" value="1"/>
</dbReference>
<feature type="active site" description="Charge relay system" evidence="15">
    <location>
        <position position="130"/>
    </location>
</feature>
<dbReference type="GO" id="GO:0004252">
    <property type="term" value="F:serine-type endopeptidase activity"/>
    <property type="evidence" value="ECO:0007669"/>
    <property type="project" value="InterPro"/>
</dbReference>
<dbReference type="PROSITE" id="PS51257">
    <property type="entry name" value="PROKAR_LIPOPROTEIN"/>
    <property type="match status" value="1"/>
</dbReference>
<proteinExistence type="inferred from homology"/>
<feature type="chain" id="PRO_5039025731" description="Probable periplasmic serine endoprotease DegP-like" evidence="18">
    <location>
        <begin position="26"/>
        <end position="496"/>
    </location>
</feature>
<dbReference type="PANTHER" id="PTHR22939:SF130">
    <property type="entry name" value="PERIPLASMIC SERINE ENDOPROTEASE DEGP-LIKE-RELATED"/>
    <property type="match status" value="1"/>
</dbReference>
<evidence type="ECO:0000256" key="7">
    <source>
        <dbReference type="ARBA" id="ARBA00022670"/>
    </source>
</evidence>
<dbReference type="Pfam" id="PF13180">
    <property type="entry name" value="PDZ_2"/>
    <property type="match status" value="2"/>
</dbReference>
<dbReference type="Gene3D" id="2.40.10.120">
    <property type="match status" value="1"/>
</dbReference>
<dbReference type="InterPro" id="IPR009003">
    <property type="entry name" value="Peptidase_S1_PA"/>
</dbReference>
<dbReference type="AlphaFoldDB" id="A0A1H6ZUD1"/>
<dbReference type="RefSeq" id="WP_091340663.1">
    <property type="nucleotide sequence ID" value="NZ_FNYC01000013.1"/>
</dbReference>
<feature type="signal peptide" evidence="18">
    <location>
        <begin position="1"/>
        <end position="25"/>
    </location>
</feature>
<feature type="binding site" evidence="16">
    <location>
        <begin position="233"/>
        <end position="235"/>
    </location>
    <ligand>
        <name>substrate</name>
    </ligand>
</feature>
<evidence type="ECO:0000256" key="14">
    <source>
        <dbReference type="ARBA" id="ARBA00032850"/>
    </source>
</evidence>
<feature type="binding site" evidence="16">
    <location>
        <position position="160"/>
    </location>
    <ligand>
        <name>substrate</name>
    </ligand>
</feature>
<keyword evidence="8 18" id="KW-0732">Signal</keyword>
<comment type="similarity">
    <text evidence="4">Belongs to the peptidase S1C family.</text>
</comment>
<evidence type="ECO:0000256" key="5">
    <source>
        <dbReference type="ARBA" id="ARBA00013035"/>
    </source>
</evidence>
<dbReference type="SMART" id="SM00228">
    <property type="entry name" value="PDZ"/>
    <property type="match status" value="2"/>
</dbReference>
<evidence type="ECO:0000313" key="21">
    <source>
        <dbReference type="Proteomes" id="UP000199420"/>
    </source>
</evidence>
<dbReference type="OrthoDB" id="9758917at2"/>
<evidence type="ECO:0000256" key="2">
    <source>
        <dbReference type="ARBA" id="ARBA00002610"/>
    </source>
</evidence>
<feature type="domain" description="PDZ" evidence="19">
    <location>
        <begin position="376"/>
        <end position="483"/>
    </location>
</feature>
<keyword evidence="10" id="KW-0574">Periplasm</keyword>
<feature type="region of interest" description="Disordered" evidence="17">
    <location>
        <begin position="382"/>
        <end position="402"/>
    </location>
</feature>
<evidence type="ECO:0000256" key="16">
    <source>
        <dbReference type="PIRSR" id="PIRSR611782-2"/>
    </source>
</evidence>